<feature type="repeat" description="WD" evidence="3">
    <location>
        <begin position="136"/>
        <end position="177"/>
    </location>
</feature>
<dbReference type="PRINTS" id="PR00320">
    <property type="entry name" value="GPROTEINBRPT"/>
</dbReference>
<feature type="repeat" description="WD" evidence="3">
    <location>
        <begin position="178"/>
        <end position="219"/>
    </location>
</feature>
<dbReference type="GO" id="GO:0016251">
    <property type="term" value="F:RNA polymerase II general transcription initiation factor activity"/>
    <property type="evidence" value="ECO:0007669"/>
    <property type="project" value="TreeGrafter"/>
</dbReference>
<gene>
    <name evidence="4" type="primary">Dper\GL14501</name>
    <name evidence="4" type="ORF">Dper_GL14501</name>
</gene>
<dbReference type="Gene3D" id="2.130.10.10">
    <property type="entry name" value="YVTN repeat-like/Quinoprotein amine dehydrogenase"/>
    <property type="match status" value="1"/>
</dbReference>
<dbReference type="OMA" id="RINSMAF"/>
<dbReference type="PANTHER" id="PTHR19879">
    <property type="entry name" value="TRANSCRIPTION INITIATION FACTOR TFIID"/>
    <property type="match status" value="1"/>
</dbReference>
<accession>B4HCK3</accession>
<feature type="repeat" description="WD" evidence="3">
    <location>
        <begin position="104"/>
        <end position="135"/>
    </location>
</feature>
<dbReference type="InterPro" id="IPR001680">
    <property type="entry name" value="WD40_rpt"/>
</dbReference>
<dbReference type="InterPro" id="IPR015943">
    <property type="entry name" value="WD40/YVTN_repeat-like_dom_sf"/>
</dbReference>
<keyword evidence="1 3" id="KW-0853">WD repeat</keyword>
<dbReference type="InterPro" id="IPR020472">
    <property type="entry name" value="WD40_PAC1"/>
</dbReference>
<dbReference type="OrthoDB" id="10266330at2759"/>
<dbReference type="AlphaFoldDB" id="B4HCK3"/>
<dbReference type="InterPro" id="IPR036322">
    <property type="entry name" value="WD40_repeat_dom_sf"/>
</dbReference>
<keyword evidence="2" id="KW-0677">Repeat</keyword>
<dbReference type="EMBL" id="CH479347">
    <property type="protein sequence ID" value="EDW27199.1"/>
    <property type="molecule type" value="Genomic_DNA"/>
</dbReference>
<dbReference type="PROSITE" id="PS50082">
    <property type="entry name" value="WD_REPEATS_2"/>
    <property type="match status" value="4"/>
</dbReference>
<protein>
    <submittedName>
        <fullName evidence="4">GL14501</fullName>
    </submittedName>
</protein>
<dbReference type="Pfam" id="PF00400">
    <property type="entry name" value="WD40"/>
    <property type="match status" value="4"/>
</dbReference>
<name>B4HCK3_DROPE</name>
<dbReference type="STRING" id="7234.B4HCK3"/>
<evidence type="ECO:0000256" key="3">
    <source>
        <dbReference type="PROSITE-ProRule" id="PRU00221"/>
    </source>
</evidence>
<evidence type="ECO:0000313" key="4">
    <source>
        <dbReference type="EMBL" id="EDW27199.1"/>
    </source>
</evidence>
<evidence type="ECO:0000256" key="2">
    <source>
        <dbReference type="ARBA" id="ARBA00022737"/>
    </source>
</evidence>
<feature type="repeat" description="WD" evidence="3">
    <location>
        <begin position="54"/>
        <end position="85"/>
    </location>
</feature>
<reference evidence="4 5" key="1">
    <citation type="journal article" date="2007" name="Nature">
        <title>Evolution of genes and genomes on the Drosophila phylogeny.</title>
        <authorList>
            <consortium name="Drosophila 12 Genomes Consortium"/>
            <person name="Clark A.G."/>
            <person name="Eisen M.B."/>
            <person name="Smith D.R."/>
            <person name="Bergman C.M."/>
            <person name="Oliver B."/>
            <person name="Markow T.A."/>
            <person name="Kaufman T.C."/>
            <person name="Kellis M."/>
            <person name="Gelbart W."/>
            <person name="Iyer V.N."/>
            <person name="Pollard D.A."/>
            <person name="Sackton T.B."/>
            <person name="Larracuente A.M."/>
            <person name="Singh N.D."/>
            <person name="Abad J.P."/>
            <person name="Abt D.N."/>
            <person name="Adryan B."/>
            <person name="Aguade M."/>
            <person name="Akashi H."/>
            <person name="Anderson W.W."/>
            <person name="Aquadro C.F."/>
            <person name="Ardell D.H."/>
            <person name="Arguello R."/>
            <person name="Artieri C.G."/>
            <person name="Barbash D.A."/>
            <person name="Barker D."/>
            <person name="Barsanti P."/>
            <person name="Batterham P."/>
            <person name="Batzoglou S."/>
            <person name="Begun D."/>
            <person name="Bhutkar A."/>
            <person name="Blanco E."/>
            <person name="Bosak S.A."/>
            <person name="Bradley R.K."/>
            <person name="Brand A.D."/>
            <person name="Brent M.R."/>
            <person name="Brooks A.N."/>
            <person name="Brown R.H."/>
            <person name="Butlin R.K."/>
            <person name="Caggese C."/>
            <person name="Calvi B.R."/>
            <person name="Bernardo de Carvalho A."/>
            <person name="Caspi A."/>
            <person name="Castrezana S."/>
            <person name="Celniker S.E."/>
            <person name="Chang J.L."/>
            <person name="Chapple C."/>
            <person name="Chatterji S."/>
            <person name="Chinwalla A."/>
            <person name="Civetta A."/>
            <person name="Clifton S.W."/>
            <person name="Comeron J.M."/>
            <person name="Costello J.C."/>
            <person name="Coyne J.A."/>
            <person name="Daub J."/>
            <person name="David R.G."/>
            <person name="Delcher A.L."/>
            <person name="Delehaunty K."/>
            <person name="Do C.B."/>
            <person name="Ebling H."/>
            <person name="Edwards K."/>
            <person name="Eickbush T."/>
            <person name="Evans J.D."/>
            <person name="Filipski A."/>
            <person name="Findeiss S."/>
            <person name="Freyhult E."/>
            <person name="Fulton L."/>
            <person name="Fulton R."/>
            <person name="Garcia A.C."/>
            <person name="Gardiner A."/>
            <person name="Garfield D.A."/>
            <person name="Garvin B.E."/>
            <person name="Gibson G."/>
            <person name="Gilbert D."/>
            <person name="Gnerre S."/>
            <person name="Godfrey J."/>
            <person name="Good R."/>
            <person name="Gotea V."/>
            <person name="Gravely B."/>
            <person name="Greenberg A.J."/>
            <person name="Griffiths-Jones S."/>
            <person name="Gross S."/>
            <person name="Guigo R."/>
            <person name="Gustafson E.A."/>
            <person name="Haerty W."/>
            <person name="Hahn M.W."/>
            <person name="Halligan D.L."/>
            <person name="Halpern A.L."/>
            <person name="Halter G.M."/>
            <person name="Han M.V."/>
            <person name="Heger A."/>
            <person name="Hillier L."/>
            <person name="Hinrichs A.S."/>
            <person name="Holmes I."/>
            <person name="Hoskins R.A."/>
            <person name="Hubisz M.J."/>
            <person name="Hultmark D."/>
            <person name="Huntley M.A."/>
            <person name="Jaffe D.B."/>
            <person name="Jagadeeshan S."/>
            <person name="Jeck W.R."/>
            <person name="Johnson J."/>
            <person name="Jones C.D."/>
            <person name="Jordan W.C."/>
            <person name="Karpen G.H."/>
            <person name="Kataoka E."/>
            <person name="Keightley P.D."/>
            <person name="Kheradpour P."/>
            <person name="Kirkness E.F."/>
            <person name="Koerich L.B."/>
            <person name="Kristiansen K."/>
            <person name="Kudrna D."/>
            <person name="Kulathinal R.J."/>
            <person name="Kumar S."/>
            <person name="Kwok R."/>
            <person name="Lander E."/>
            <person name="Langley C.H."/>
            <person name="Lapoint R."/>
            <person name="Lazzaro B.P."/>
            <person name="Lee S.J."/>
            <person name="Levesque L."/>
            <person name="Li R."/>
            <person name="Lin C.F."/>
            <person name="Lin M.F."/>
            <person name="Lindblad-Toh K."/>
            <person name="Llopart A."/>
            <person name="Long M."/>
            <person name="Low L."/>
            <person name="Lozovsky E."/>
            <person name="Lu J."/>
            <person name="Luo M."/>
            <person name="Machado C.A."/>
            <person name="Makalowski W."/>
            <person name="Marzo M."/>
            <person name="Matsuda M."/>
            <person name="Matzkin L."/>
            <person name="McAllister B."/>
            <person name="McBride C.S."/>
            <person name="McKernan B."/>
            <person name="McKernan K."/>
            <person name="Mendez-Lago M."/>
            <person name="Minx P."/>
            <person name="Mollenhauer M.U."/>
            <person name="Montooth K."/>
            <person name="Mount S.M."/>
            <person name="Mu X."/>
            <person name="Myers E."/>
            <person name="Negre B."/>
            <person name="Newfeld S."/>
            <person name="Nielsen R."/>
            <person name="Noor M.A."/>
            <person name="O'Grady P."/>
            <person name="Pachter L."/>
            <person name="Papaceit M."/>
            <person name="Parisi M.J."/>
            <person name="Parisi M."/>
            <person name="Parts L."/>
            <person name="Pedersen J.S."/>
            <person name="Pesole G."/>
            <person name="Phillippy A.M."/>
            <person name="Ponting C.P."/>
            <person name="Pop M."/>
            <person name="Porcelli D."/>
            <person name="Powell J.R."/>
            <person name="Prohaska S."/>
            <person name="Pruitt K."/>
            <person name="Puig M."/>
            <person name="Quesneville H."/>
            <person name="Ram K.R."/>
            <person name="Rand D."/>
            <person name="Rasmussen M.D."/>
            <person name="Reed L.K."/>
            <person name="Reenan R."/>
            <person name="Reily A."/>
            <person name="Remington K.A."/>
            <person name="Rieger T.T."/>
            <person name="Ritchie M.G."/>
            <person name="Robin C."/>
            <person name="Rogers Y.H."/>
            <person name="Rohde C."/>
            <person name="Rozas J."/>
            <person name="Rubenfield M.J."/>
            <person name="Ruiz A."/>
            <person name="Russo S."/>
            <person name="Salzberg S.L."/>
            <person name="Sanchez-Gracia A."/>
            <person name="Saranga D.J."/>
            <person name="Sato H."/>
            <person name="Schaeffer S.W."/>
            <person name="Schatz M.C."/>
            <person name="Schlenke T."/>
            <person name="Schwartz R."/>
            <person name="Segarra C."/>
            <person name="Singh R.S."/>
            <person name="Sirot L."/>
            <person name="Sirota M."/>
            <person name="Sisneros N.B."/>
            <person name="Smith C.D."/>
            <person name="Smith T.F."/>
            <person name="Spieth J."/>
            <person name="Stage D.E."/>
            <person name="Stark A."/>
            <person name="Stephan W."/>
            <person name="Strausberg R.L."/>
            <person name="Strempel S."/>
            <person name="Sturgill D."/>
            <person name="Sutton G."/>
            <person name="Sutton G.G."/>
            <person name="Tao W."/>
            <person name="Teichmann S."/>
            <person name="Tobari Y.N."/>
            <person name="Tomimura Y."/>
            <person name="Tsolas J.M."/>
            <person name="Valente V.L."/>
            <person name="Venter E."/>
            <person name="Venter J.C."/>
            <person name="Vicario S."/>
            <person name="Vieira F.G."/>
            <person name="Vilella A.J."/>
            <person name="Villasante A."/>
            <person name="Walenz B."/>
            <person name="Wang J."/>
            <person name="Wasserman M."/>
            <person name="Watts T."/>
            <person name="Wilson D."/>
            <person name="Wilson R.K."/>
            <person name="Wing R.A."/>
            <person name="Wolfner M.F."/>
            <person name="Wong A."/>
            <person name="Wong G.K."/>
            <person name="Wu C.I."/>
            <person name="Wu G."/>
            <person name="Yamamoto D."/>
            <person name="Yang H.P."/>
            <person name="Yang S.P."/>
            <person name="Yorke J.A."/>
            <person name="Yoshida K."/>
            <person name="Zdobnov E."/>
            <person name="Zhang P."/>
            <person name="Zhang Y."/>
            <person name="Zimin A.V."/>
            <person name="Baldwin J."/>
            <person name="Abdouelleil A."/>
            <person name="Abdulkadir J."/>
            <person name="Abebe A."/>
            <person name="Abera B."/>
            <person name="Abreu J."/>
            <person name="Acer S.C."/>
            <person name="Aftuck L."/>
            <person name="Alexander A."/>
            <person name="An P."/>
            <person name="Anderson E."/>
            <person name="Anderson S."/>
            <person name="Arachi H."/>
            <person name="Azer M."/>
            <person name="Bachantsang P."/>
            <person name="Barry A."/>
            <person name="Bayul T."/>
            <person name="Berlin A."/>
            <person name="Bessette D."/>
            <person name="Bloom T."/>
            <person name="Blye J."/>
            <person name="Boguslavskiy L."/>
            <person name="Bonnet C."/>
            <person name="Boukhgalter B."/>
            <person name="Bourzgui I."/>
            <person name="Brown A."/>
            <person name="Cahill P."/>
            <person name="Channer S."/>
            <person name="Cheshatsang Y."/>
            <person name="Chuda L."/>
            <person name="Citroen M."/>
            <person name="Collymore A."/>
            <person name="Cooke P."/>
            <person name="Costello M."/>
            <person name="D'Aco K."/>
            <person name="Daza R."/>
            <person name="De Haan G."/>
            <person name="DeGray S."/>
            <person name="DeMaso C."/>
            <person name="Dhargay N."/>
            <person name="Dooley K."/>
            <person name="Dooley E."/>
            <person name="Doricent M."/>
            <person name="Dorje P."/>
            <person name="Dorjee K."/>
            <person name="Dupes A."/>
            <person name="Elong R."/>
            <person name="Falk J."/>
            <person name="Farina A."/>
            <person name="Faro S."/>
            <person name="Ferguson D."/>
            <person name="Fisher S."/>
            <person name="Foley C.D."/>
            <person name="Franke A."/>
            <person name="Friedrich D."/>
            <person name="Gadbois L."/>
            <person name="Gearin G."/>
            <person name="Gearin C.R."/>
            <person name="Giannoukos G."/>
            <person name="Goode T."/>
            <person name="Graham J."/>
            <person name="Grandbois E."/>
            <person name="Grewal S."/>
            <person name="Gyaltsen K."/>
            <person name="Hafez N."/>
            <person name="Hagos B."/>
            <person name="Hall J."/>
            <person name="Henson C."/>
            <person name="Hollinger A."/>
            <person name="Honan T."/>
            <person name="Huard M.D."/>
            <person name="Hughes L."/>
            <person name="Hurhula B."/>
            <person name="Husby M.E."/>
            <person name="Kamat A."/>
            <person name="Kanga B."/>
            <person name="Kashin S."/>
            <person name="Khazanovich D."/>
            <person name="Kisner P."/>
            <person name="Lance K."/>
            <person name="Lara M."/>
            <person name="Lee W."/>
            <person name="Lennon N."/>
            <person name="Letendre F."/>
            <person name="LeVine R."/>
            <person name="Lipovsky A."/>
            <person name="Liu X."/>
            <person name="Liu J."/>
            <person name="Liu S."/>
            <person name="Lokyitsang T."/>
            <person name="Lokyitsang Y."/>
            <person name="Lubonja R."/>
            <person name="Lui A."/>
            <person name="MacDonald P."/>
            <person name="Magnisalis V."/>
            <person name="Maru K."/>
            <person name="Matthews C."/>
            <person name="McCusker W."/>
            <person name="McDonough S."/>
            <person name="Mehta T."/>
            <person name="Meldrim J."/>
            <person name="Meneus L."/>
            <person name="Mihai O."/>
            <person name="Mihalev A."/>
            <person name="Mihova T."/>
            <person name="Mittelman R."/>
            <person name="Mlenga V."/>
            <person name="Montmayeur A."/>
            <person name="Mulrain L."/>
            <person name="Navidi A."/>
            <person name="Naylor J."/>
            <person name="Negash T."/>
            <person name="Nguyen T."/>
            <person name="Nguyen N."/>
            <person name="Nicol R."/>
            <person name="Norbu C."/>
            <person name="Norbu N."/>
            <person name="Novod N."/>
            <person name="O'Neill B."/>
            <person name="Osman S."/>
            <person name="Markiewicz E."/>
            <person name="Oyono O.L."/>
            <person name="Patti C."/>
            <person name="Phunkhang P."/>
            <person name="Pierre F."/>
            <person name="Priest M."/>
            <person name="Raghuraman S."/>
            <person name="Rege F."/>
            <person name="Reyes R."/>
            <person name="Rise C."/>
            <person name="Rogov P."/>
            <person name="Ross K."/>
            <person name="Ryan E."/>
            <person name="Settipalli S."/>
            <person name="Shea T."/>
            <person name="Sherpa N."/>
            <person name="Shi L."/>
            <person name="Shih D."/>
            <person name="Sparrow T."/>
            <person name="Spaulding J."/>
            <person name="Stalker J."/>
            <person name="Stange-Thomann N."/>
            <person name="Stavropoulos S."/>
            <person name="Stone C."/>
            <person name="Strader C."/>
            <person name="Tesfaye S."/>
            <person name="Thomson T."/>
            <person name="Thoulutsang Y."/>
            <person name="Thoulutsang D."/>
            <person name="Topham K."/>
            <person name="Topping I."/>
            <person name="Tsamla T."/>
            <person name="Vassiliev H."/>
            <person name="Vo A."/>
            <person name="Wangchuk T."/>
            <person name="Wangdi T."/>
            <person name="Weiand M."/>
            <person name="Wilkinson J."/>
            <person name="Wilson A."/>
            <person name="Yadav S."/>
            <person name="Young G."/>
            <person name="Yu Q."/>
            <person name="Zembek L."/>
            <person name="Zhong D."/>
            <person name="Zimmer A."/>
            <person name="Zwirko Z."/>
            <person name="Jaffe D.B."/>
            <person name="Alvarez P."/>
            <person name="Brockman W."/>
            <person name="Butler J."/>
            <person name="Chin C."/>
            <person name="Gnerre S."/>
            <person name="Grabherr M."/>
            <person name="Kleber M."/>
            <person name="Mauceli E."/>
            <person name="MacCallum I."/>
        </authorList>
    </citation>
    <scope>NUCLEOTIDE SEQUENCE [LARGE SCALE GENOMIC DNA]</scope>
    <source>
        <strain evidence="5">MSH-3 / Tucson 14011-0111.49</strain>
    </source>
</reference>
<dbReference type="Proteomes" id="UP000008744">
    <property type="component" value="Unassembled WGS sequence"/>
</dbReference>
<proteinExistence type="predicted"/>
<dbReference type="PhylomeDB" id="B4HCK3"/>
<sequence length="220" mass="24229">MNKALPSPNDDVTCATFSADHCTVAFGTSSGRVHVVAVSKDWQDVNSLRRETLISAHQKPVLACAFSPGDSYLLTSSADRTMPLWCPRTALCKTVYVHHGAICLAFAPRGVHFATASNDNVARVWGVDSTEPLFEFLGHLGRLEICLFHPNGEYLATGSADATVRIWDYDTRAQMRLFRGHRAPIKALAYSVCGRFLVSGGRDDLIIVWDTTNERWLTTA</sequence>
<evidence type="ECO:0000313" key="5">
    <source>
        <dbReference type="Proteomes" id="UP000008744"/>
    </source>
</evidence>
<organism evidence="5">
    <name type="scientific">Drosophila persimilis</name>
    <name type="common">Fruit fly</name>
    <dbReference type="NCBI Taxonomy" id="7234"/>
    <lineage>
        <taxon>Eukaryota</taxon>
        <taxon>Metazoa</taxon>
        <taxon>Ecdysozoa</taxon>
        <taxon>Arthropoda</taxon>
        <taxon>Hexapoda</taxon>
        <taxon>Insecta</taxon>
        <taxon>Pterygota</taxon>
        <taxon>Neoptera</taxon>
        <taxon>Endopterygota</taxon>
        <taxon>Diptera</taxon>
        <taxon>Brachycera</taxon>
        <taxon>Muscomorpha</taxon>
        <taxon>Ephydroidea</taxon>
        <taxon>Drosophilidae</taxon>
        <taxon>Drosophila</taxon>
        <taxon>Sophophora</taxon>
    </lineage>
</organism>
<dbReference type="SUPFAM" id="SSF50978">
    <property type="entry name" value="WD40 repeat-like"/>
    <property type="match status" value="1"/>
</dbReference>
<dbReference type="PROSITE" id="PS50294">
    <property type="entry name" value="WD_REPEATS_REGION"/>
    <property type="match status" value="3"/>
</dbReference>
<keyword evidence="5" id="KW-1185">Reference proteome</keyword>
<dbReference type="HOGENOM" id="CLU_1257241_0_0_1"/>
<evidence type="ECO:0000256" key="1">
    <source>
        <dbReference type="ARBA" id="ARBA00022574"/>
    </source>
</evidence>
<dbReference type="eggNOG" id="KOG0263">
    <property type="taxonomic scope" value="Eukaryota"/>
</dbReference>
<dbReference type="SMART" id="SM00320">
    <property type="entry name" value="WD40"/>
    <property type="match status" value="5"/>
</dbReference>
<dbReference type="PANTHER" id="PTHR19879:SF1">
    <property type="entry name" value="CANNONBALL-RELATED"/>
    <property type="match status" value="1"/>
</dbReference>